<dbReference type="AlphaFoldDB" id="A0A5J5DJV7"/>
<keyword evidence="1" id="KW-0732">Signal</keyword>
<evidence type="ECO:0000256" key="1">
    <source>
        <dbReference type="SAM" id="SignalP"/>
    </source>
</evidence>
<feature type="chain" id="PRO_5023844127" description="Secreted protein" evidence="1">
    <location>
        <begin position="20"/>
        <end position="119"/>
    </location>
</feature>
<sequence length="119" mass="13719">MQGLATFFFLMYLLISVLYQHEVCHHLQSPLRQCYFSFLLHSVKQSTSTSQSEAVLGRSSHNVDGGDKVRLCSCQWLKEVIGHVDCQWWHPCLRLLTPEAFPTKQVHHAMDLFQLPGFT</sequence>
<feature type="signal peptide" evidence="1">
    <location>
        <begin position="1"/>
        <end position="19"/>
    </location>
</feature>
<name>A0A5J5DJV7_9PERO</name>
<comment type="caution">
    <text evidence="2">The sequence shown here is derived from an EMBL/GenBank/DDBJ whole genome shotgun (WGS) entry which is preliminary data.</text>
</comment>
<organism evidence="2 3">
    <name type="scientific">Etheostoma spectabile</name>
    <name type="common">orangethroat darter</name>
    <dbReference type="NCBI Taxonomy" id="54343"/>
    <lineage>
        <taxon>Eukaryota</taxon>
        <taxon>Metazoa</taxon>
        <taxon>Chordata</taxon>
        <taxon>Craniata</taxon>
        <taxon>Vertebrata</taxon>
        <taxon>Euteleostomi</taxon>
        <taxon>Actinopterygii</taxon>
        <taxon>Neopterygii</taxon>
        <taxon>Teleostei</taxon>
        <taxon>Neoteleostei</taxon>
        <taxon>Acanthomorphata</taxon>
        <taxon>Eupercaria</taxon>
        <taxon>Perciformes</taxon>
        <taxon>Percoidei</taxon>
        <taxon>Percidae</taxon>
        <taxon>Etheostomatinae</taxon>
        <taxon>Etheostoma</taxon>
    </lineage>
</organism>
<reference evidence="2 3" key="1">
    <citation type="submission" date="2019-08" db="EMBL/GenBank/DDBJ databases">
        <title>A chromosome-level genome assembly, high-density linkage maps, and genome scans reveal the genomic architecture of hybrid incompatibilities underlying speciation via character displacement in darters (Percidae: Etheostominae).</title>
        <authorList>
            <person name="Moran R.L."/>
            <person name="Catchen J.M."/>
            <person name="Fuller R.C."/>
        </authorList>
    </citation>
    <scope>NUCLEOTIDE SEQUENCE [LARGE SCALE GENOMIC DNA]</scope>
    <source>
        <strain evidence="2">EspeVRDwgs_2016</strain>
        <tissue evidence="2">Muscle</tissue>
    </source>
</reference>
<proteinExistence type="predicted"/>
<evidence type="ECO:0000313" key="2">
    <source>
        <dbReference type="EMBL" id="KAA8593665.1"/>
    </source>
</evidence>
<accession>A0A5J5DJV7</accession>
<dbReference type="EMBL" id="VOFY01000004">
    <property type="protein sequence ID" value="KAA8593665.1"/>
    <property type="molecule type" value="Genomic_DNA"/>
</dbReference>
<gene>
    <name evidence="2" type="ORF">FQN60_009781</name>
</gene>
<dbReference type="Proteomes" id="UP000327493">
    <property type="component" value="Chromosome 4"/>
</dbReference>
<evidence type="ECO:0000313" key="3">
    <source>
        <dbReference type="Proteomes" id="UP000327493"/>
    </source>
</evidence>
<protein>
    <recommendedName>
        <fullName evidence="4">Secreted protein</fullName>
    </recommendedName>
</protein>
<evidence type="ECO:0008006" key="4">
    <source>
        <dbReference type="Google" id="ProtNLM"/>
    </source>
</evidence>
<keyword evidence="3" id="KW-1185">Reference proteome</keyword>